<feature type="domain" description="MULE transposase" evidence="1">
    <location>
        <begin position="55"/>
        <end position="105"/>
    </location>
</feature>
<evidence type="ECO:0000259" key="1">
    <source>
        <dbReference type="Pfam" id="PF10551"/>
    </source>
</evidence>
<keyword evidence="3" id="KW-1185">Reference proteome</keyword>
<dbReference type="InterPro" id="IPR018289">
    <property type="entry name" value="MULE_transposase_dom"/>
</dbReference>
<dbReference type="PANTHER" id="PTHR47718:SF13">
    <property type="entry name" value="OS09G0290500 PROTEIN"/>
    <property type="match status" value="1"/>
</dbReference>
<accession>A0A9N8ZAH4</accession>
<protein>
    <submittedName>
        <fullName evidence="2">16018_t:CDS:1</fullName>
    </submittedName>
</protein>
<name>A0A9N8ZAH4_9GLOM</name>
<sequence>MNDLAEVEFLIKNLHENSEIIVYFAINKTTNENFLNGIFWAYHISFTYFSKGHNVIIIDVIYKTNWFNMPLVVICFVDTYRSTYILALALISQETTAHYTWVLECFKMSLVNLTENETNLKSKLRNQYDDFIKKFMIITNYEEDIELIDQKINALLQNYLAATNYITSTWFIYQHY</sequence>
<gene>
    <name evidence="2" type="ORF">CPELLU_LOCUS1677</name>
</gene>
<organism evidence="2 3">
    <name type="scientific">Cetraspora pellucida</name>
    <dbReference type="NCBI Taxonomy" id="1433469"/>
    <lineage>
        <taxon>Eukaryota</taxon>
        <taxon>Fungi</taxon>
        <taxon>Fungi incertae sedis</taxon>
        <taxon>Mucoromycota</taxon>
        <taxon>Glomeromycotina</taxon>
        <taxon>Glomeromycetes</taxon>
        <taxon>Diversisporales</taxon>
        <taxon>Gigasporaceae</taxon>
        <taxon>Cetraspora</taxon>
    </lineage>
</organism>
<dbReference type="PANTHER" id="PTHR47718">
    <property type="entry name" value="OS01G0519700 PROTEIN"/>
    <property type="match status" value="1"/>
</dbReference>
<dbReference type="AlphaFoldDB" id="A0A9N8ZAH4"/>
<dbReference type="Proteomes" id="UP000789759">
    <property type="component" value="Unassembled WGS sequence"/>
</dbReference>
<dbReference type="EMBL" id="CAJVQA010000651">
    <property type="protein sequence ID" value="CAG8484450.1"/>
    <property type="molecule type" value="Genomic_DNA"/>
</dbReference>
<evidence type="ECO:0000313" key="3">
    <source>
        <dbReference type="Proteomes" id="UP000789759"/>
    </source>
</evidence>
<evidence type="ECO:0000313" key="2">
    <source>
        <dbReference type="EMBL" id="CAG8484450.1"/>
    </source>
</evidence>
<reference evidence="2" key="1">
    <citation type="submission" date="2021-06" db="EMBL/GenBank/DDBJ databases">
        <authorList>
            <person name="Kallberg Y."/>
            <person name="Tangrot J."/>
            <person name="Rosling A."/>
        </authorList>
    </citation>
    <scope>NUCLEOTIDE SEQUENCE</scope>
    <source>
        <strain evidence="2">FL966</strain>
    </source>
</reference>
<proteinExistence type="predicted"/>
<dbReference type="Pfam" id="PF10551">
    <property type="entry name" value="MULE"/>
    <property type="match status" value="1"/>
</dbReference>
<dbReference type="OrthoDB" id="1426481at2759"/>
<comment type="caution">
    <text evidence="2">The sequence shown here is derived from an EMBL/GenBank/DDBJ whole genome shotgun (WGS) entry which is preliminary data.</text>
</comment>